<feature type="domain" description="CobQ/CobB/MinD/ParA nucleotide binding" evidence="1">
    <location>
        <begin position="3"/>
        <end position="179"/>
    </location>
</feature>
<sequence>MIITTASDKGGVGKSTLSFHLAAAIAELDQAKVLLIDGDANRSVLSWSERVDPSQLPFTVVGEKHASKWFQKGNQADHIIVDTQARPSDEDLKDLMEDTDLLLVPTTAQALSLDTLPQFMQRLSALGGNVPYTFCLTIVDTRTKDEQDAREFLKAHEQPVLDGFMRAFSAYTKASAQGVLVRDARTDSGRKDNNAGIAWNDCIAIAKEILEGMS</sequence>
<dbReference type="Gene3D" id="3.40.50.300">
    <property type="entry name" value="P-loop containing nucleotide triphosphate hydrolases"/>
    <property type="match status" value="1"/>
</dbReference>
<dbReference type="PANTHER" id="PTHR13696">
    <property type="entry name" value="P-LOOP CONTAINING NUCLEOSIDE TRIPHOSPHATE HYDROLASE"/>
    <property type="match status" value="1"/>
</dbReference>
<dbReference type="SUPFAM" id="SSF52540">
    <property type="entry name" value="P-loop containing nucleoside triphosphate hydrolases"/>
    <property type="match status" value="1"/>
</dbReference>
<organism evidence="2 3">
    <name type="scientific">Almyronema epifaneia S1</name>
    <dbReference type="NCBI Taxonomy" id="2991925"/>
    <lineage>
        <taxon>Bacteria</taxon>
        <taxon>Bacillati</taxon>
        <taxon>Cyanobacteriota</taxon>
        <taxon>Cyanophyceae</taxon>
        <taxon>Nodosilineales</taxon>
        <taxon>Nodosilineaceae</taxon>
        <taxon>Almyronema</taxon>
        <taxon>Almyronema epifaneia</taxon>
    </lineage>
</organism>
<dbReference type="InterPro" id="IPR002586">
    <property type="entry name" value="CobQ/CobB/MinD/ParA_Nub-bd_dom"/>
</dbReference>
<dbReference type="PANTHER" id="PTHR13696:SF96">
    <property type="entry name" value="COBQ_COBB_MIND_PARA NUCLEOTIDE BINDING DOMAIN-CONTAINING PROTEIN"/>
    <property type="match status" value="1"/>
</dbReference>
<evidence type="ECO:0000313" key="2">
    <source>
        <dbReference type="EMBL" id="MFE4108478.1"/>
    </source>
</evidence>
<gene>
    <name evidence="2" type="ORF">ACFVKH_19535</name>
</gene>
<protein>
    <submittedName>
        <fullName evidence="2">ParA family protein</fullName>
    </submittedName>
</protein>
<dbReference type="RefSeq" id="WP_377968107.1">
    <property type="nucleotide sequence ID" value="NZ_JBHZOL010000111.1"/>
</dbReference>
<comment type="caution">
    <text evidence="2">The sequence shown here is derived from an EMBL/GenBank/DDBJ whole genome shotgun (WGS) entry which is preliminary data.</text>
</comment>
<dbReference type="Pfam" id="PF01656">
    <property type="entry name" value="CbiA"/>
    <property type="match status" value="1"/>
</dbReference>
<dbReference type="Proteomes" id="UP001600165">
    <property type="component" value="Unassembled WGS sequence"/>
</dbReference>
<dbReference type="InterPro" id="IPR050678">
    <property type="entry name" value="DNA_Partitioning_ATPase"/>
</dbReference>
<accession>A0ABW6IJS3</accession>
<evidence type="ECO:0000259" key="1">
    <source>
        <dbReference type="Pfam" id="PF01656"/>
    </source>
</evidence>
<dbReference type="PIRSF" id="PIRSF009320">
    <property type="entry name" value="Nuc_binding_HP_1000"/>
    <property type="match status" value="1"/>
</dbReference>
<reference evidence="2 3" key="1">
    <citation type="submission" date="2024-10" db="EMBL/GenBank/DDBJ databases">
        <authorList>
            <person name="Ratan Roy A."/>
            <person name="Morales Sandoval P.H."/>
            <person name="De Los Santos Villalobos S."/>
            <person name="Chakraborty S."/>
            <person name="Mukherjee J."/>
        </authorList>
    </citation>
    <scope>NUCLEOTIDE SEQUENCE [LARGE SCALE GENOMIC DNA]</scope>
    <source>
        <strain evidence="2 3">S1</strain>
    </source>
</reference>
<name>A0ABW6IJS3_9CYAN</name>
<dbReference type="InterPro" id="IPR027417">
    <property type="entry name" value="P-loop_NTPase"/>
</dbReference>
<proteinExistence type="predicted"/>
<dbReference type="CDD" id="cd02042">
    <property type="entry name" value="ParAB_family"/>
    <property type="match status" value="1"/>
</dbReference>
<evidence type="ECO:0000313" key="3">
    <source>
        <dbReference type="Proteomes" id="UP001600165"/>
    </source>
</evidence>
<dbReference type="EMBL" id="JBHZOL010000111">
    <property type="protein sequence ID" value="MFE4108478.1"/>
    <property type="molecule type" value="Genomic_DNA"/>
</dbReference>
<keyword evidence="3" id="KW-1185">Reference proteome</keyword>